<dbReference type="PANTHER" id="PTHR23515">
    <property type="entry name" value="HIGH-AFFINITY NITRATE TRANSPORTER 2.3"/>
    <property type="match status" value="1"/>
</dbReference>
<keyword evidence="4 6" id="KW-1133">Transmembrane helix</keyword>
<dbReference type="GO" id="GO:0015112">
    <property type="term" value="F:nitrate transmembrane transporter activity"/>
    <property type="evidence" value="ECO:0007669"/>
    <property type="project" value="InterPro"/>
</dbReference>
<feature type="transmembrane region" description="Helical" evidence="6">
    <location>
        <begin position="389"/>
        <end position="412"/>
    </location>
</feature>
<feature type="transmembrane region" description="Helical" evidence="6">
    <location>
        <begin position="134"/>
        <end position="152"/>
    </location>
</feature>
<dbReference type="Pfam" id="PF07690">
    <property type="entry name" value="MFS_1"/>
    <property type="match status" value="1"/>
</dbReference>
<reference evidence="7 8" key="1">
    <citation type="submission" date="2019-03" db="EMBL/GenBank/DDBJ databases">
        <title>Genomic Encyclopedia of Type Strains, Phase IV (KMG-IV): sequencing the most valuable type-strain genomes for metagenomic binning, comparative biology and taxonomic classification.</title>
        <authorList>
            <person name="Goeker M."/>
        </authorList>
    </citation>
    <scope>NUCLEOTIDE SEQUENCE [LARGE SCALE GENOMIC DNA]</scope>
    <source>
        <strain evidence="7 8">DSM 46770</strain>
    </source>
</reference>
<dbReference type="RefSeq" id="WP_133743241.1">
    <property type="nucleotide sequence ID" value="NZ_SNYN01000026.1"/>
</dbReference>
<feature type="transmembrane region" description="Helical" evidence="6">
    <location>
        <begin position="338"/>
        <end position="358"/>
    </location>
</feature>
<dbReference type="InterPro" id="IPR036259">
    <property type="entry name" value="MFS_trans_sf"/>
</dbReference>
<proteinExistence type="inferred from homology"/>
<feature type="transmembrane region" description="Helical" evidence="6">
    <location>
        <begin position="80"/>
        <end position="97"/>
    </location>
</feature>
<dbReference type="SUPFAM" id="SSF103473">
    <property type="entry name" value="MFS general substrate transporter"/>
    <property type="match status" value="1"/>
</dbReference>
<dbReference type="EMBL" id="SNYN01000026">
    <property type="protein sequence ID" value="TDQ46132.1"/>
    <property type="molecule type" value="Genomic_DNA"/>
</dbReference>
<dbReference type="AlphaFoldDB" id="A0A4R6UI67"/>
<dbReference type="GO" id="GO:0016020">
    <property type="term" value="C:membrane"/>
    <property type="evidence" value="ECO:0007669"/>
    <property type="project" value="UniProtKB-SubCell"/>
</dbReference>
<gene>
    <name evidence="7" type="ORF">EV190_12639</name>
</gene>
<feature type="transmembrane region" description="Helical" evidence="6">
    <location>
        <begin position="109"/>
        <end position="128"/>
    </location>
</feature>
<feature type="transmembrane region" description="Helical" evidence="6">
    <location>
        <begin position="203"/>
        <end position="221"/>
    </location>
</feature>
<evidence type="ECO:0000256" key="2">
    <source>
        <dbReference type="ARBA" id="ARBA00008432"/>
    </source>
</evidence>
<evidence type="ECO:0000256" key="5">
    <source>
        <dbReference type="ARBA" id="ARBA00023136"/>
    </source>
</evidence>
<organism evidence="7 8">
    <name type="scientific">Actinorugispora endophytica</name>
    <dbReference type="NCBI Taxonomy" id="1605990"/>
    <lineage>
        <taxon>Bacteria</taxon>
        <taxon>Bacillati</taxon>
        <taxon>Actinomycetota</taxon>
        <taxon>Actinomycetes</taxon>
        <taxon>Streptosporangiales</taxon>
        <taxon>Nocardiopsidaceae</taxon>
        <taxon>Actinorugispora</taxon>
    </lineage>
</organism>
<feature type="transmembrane region" description="Helical" evidence="6">
    <location>
        <begin position="424"/>
        <end position="444"/>
    </location>
</feature>
<name>A0A4R6UI67_9ACTN</name>
<feature type="transmembrane region" description="Helical" evidence="6">
    <location>
        <begin position="46"/>
        <end position="68"/>
    </location>
</feature>
<dbReference type="InterPro" id="IPR011701">
    <property type="entry name" value="MFS"/>
</dbReference>
<feature type="transmembrane region" description="Helical" evidence="6">
    <location>
        <begin position="246"/>
        <end position="270"/>
    </location>
</feature>
<dbReference type="CDD" id="cd17341">
    <property type="entry name" value="MFS_NRT2_like"/>
    <property type="match status" value="1"/>
</dbReference>
<keyword evidence="5 6" id="KW-0472">Membrane</keyword>
<evidence type="ECO:0000256" key="3">
    <source>
        <dbReference type="ARBA" id="ARBA00022692"/>
    </source>
</evidence>
<keyword evidence="8" id="KW-1185">Reference proteome</keyword>
<evidence type="ECO:0000256" key="1">
    <source>
        <dbReference type="ARBA" id="ARBA00004141"/>
    </source>
</evidence>
<dbReference type="Gene3D" id="1.20.1250.20">
    <property type="entry name" value="MFS general substrate transporter like domains"/>
    <property type="match status" value="1"/>
</dbReference>
<keyword evidence="3 6" id="KW-0812">Transmembrane</keyword>
<sequence>MSVASETVKPPGDPKGRWIADWDPEDRGFWRERGSRIAHRNLWSSIFAEHVGFSVWSLWSVLVLFMTPETGFSFSAEQKFLLISVVSFVGAVLRVPYTLAVPRFGGRNWTLISVGVLLVPTALAVVLVQRPDTPFWVFLVLAATAGLGGGNFSSSMANINFYFPERKKGWALGLNAGGGNIGVATVQLVGLAVIAAFTVDAGHLVPLFYVPFLLLALWVAWRHMDNLSGARADVGAQIAATRDRDFWIMALLYVGTFGSFIGFGFAFGLLLQNQFDRTPLEAAAVTFIGPALGSLIRPVGGWLADRFGGARVTLWNFVAMAAGTGLVVHAVAQGSLTLFVLSFGALFVLTGLGNGSTYKMIPTIYAAKAEDLISRGTPRDQAVADTKRIASSMLGLIGAVGAFGGVAINLVFREAFRSTGSATPAFAAFLCFYVVCVAVTYFVYLRTPTATRPVDKAAEPATP</sequence>
<protein>
    <submittedName>
        <fullName evidence="7">NNP family nitrate/nitrite transporter-like MFS transporter</fullName>
    </submittedName>
</protein>
<evidence type="ECO:0000256" key="4">
    <source>
        <dbReference type="ARBA" id="ARBA00022989"/>
    </source>
</evidence>
<accession>A0A4R6UI67</accession>
<dbReference type="InterPro" id="IPR044772">
    <property type="entry name" value="NO3_transporter"/>
</dbReference>
<feature type="transmembrane region" description="Helical" evidence="6">
    <location>
        <begin position="172"/>
        <end position="197"/>
    </location>
</feature>
<feature type="transmembrane region" description="Helical" evidence="6">
    <location>
        <begin position="312"/>
        <end position="332"/>
    </location>
</feature>
<evidence type="ECO:0000313" key="8">
    <source>
        <dbReference type="Proteomes" id="UP000295281"/>
    </source>
</evidence>
<evidence type="ECO:0000256" key="6">
    <source>
        <dbReference type="SAM" id="Phobius"/>
    </source>
</evidence>
<comment type="similarity">
    <text evidence="2">Belongs to the major facilitator superfamily. Nitrate/nitrite porter (TC 2.A.1.8) family.</text>
</comment>
<evidence type="ECO:0000313" key="7">
    <source>
        <dbReference type="EMBL" id="TDQ46132.1"/>
    </source>
</evidence>
<dbReference type="Proteomes" id="UP000295281">
    <property type="component" value="Unassembled WGS sequence"/>
</dbReference>
<comment type="subcellular location">
    <subcellularLocation>
        <location evidence="1">Membrane</location>
        <topology evidence="1">Multi-pass membrane protein</topology>
    </subcellularLocation>
</comment>
<comment type="caution">
    <text evidence="7">The sequence shown here is derived from an EMBL/GenBank/DDBJ whole genome shotgun (WGS) entry which is preliminary data.</text>
</comment>
<dbReference type="OrthoDB" id="9771451at2"/>
<feature type="transmembrane region" description="Helical" evidence="6">
    <location>
        <begin position="282"/>
        <end position="300"/>
    </location>
</feature>